<dbReference type="InterPro" id="IPR011111">
    <property type="entry name" value="Plasmid_RepB"/>
</dbReference>
<protein>
    <recommendedName>
        <fullName evidence="1">ParB-like N-terminal domain-containing protein</fullName>
    </recommendedName>
</protein>
<feature type="domain" description="ParB-like N-terminal" evidence="1">
    <location>
        <begin position="20"/>
        <end position="114"/>
    </location>
</feature>
<reference evidence="2 3" key="1">
    <citation type="submission" date="2020-08" db="EMBL/GenBank/DDBJ databases">
        <title>Genomic Encyclopedia of Type Strains, Phase IV (KMG-IV): sequencing the most valuable type-strain genomes for metagenomic binning, comparative biology and taxonomic classification.</title>
        <authorList>
            <person name="Goeker M."/>
        </authorList>
    </citation>
    <scope>NUCLEOTIDE SEQUENCE [LARGE SCALE GENOMIC DNA]</scope>
    <source>
        <strain evidence="2 3">DSM 27244</strain>
    </source>
</reference>
<organism evidence="2 3">
    <name type="scientific">Sphingomonas yantingensis</name>
    <dbReference type="NCBI Taxonomy" id="1241761"/>
    <lineage>
        <taxon>Bacteria</taxon>
        <taxon>Pseudomonadati</taxon>
        <taxon>Pseudomonadota</taxon>
        <taxon>Alphaproteobacteria</taxon>
        <taxon>Sphingomonadales</taxon>
        <taxon>Sphingomonadaceae</taxon>
        <taxon>Sphingomonas</taxon>
    </lineage>
</organism>
<dbReference type="AlphaFoldDB" id="A0A7W9EHV2"/>
<dbReference type="SMART" id="SM00470">
    <property type="entry name" value="ParB"/>
    <property type="match status" value="1"/>
</dbReference>
<dbReference type="InterPro" id="IPR036086">
    <property type="entry name" value="ParB/Sulfiredoxin_sf"/>
</dbReference>
<accession>A0A7W9EHV2</accession>
<comment type="caution">
    <text evidence="2">The sequence shown here is derived from an EMBL/GenBank/DDBJ whole genome shotgun (WGS) entry which is preliminary data.</text>
</comment>
<dbReference type="EMBL" id="JACIJJ010000002">
    <property type="protein sequence ID" value="MBB5698518.1"/>
    <property type="molecule type" value="Genomic_DNA"/>
</dbReference>
<dbReference type="SUPFAM" id="SSF110849">
    <property type="entry name" value="ParB/Sulfiredoxin"/>
    <property type="match status" value="1"/>
</dbReference>
<dbReference type="InterPro" id="IPR003115">
    <property type="entry name" value="ParB_N"/>
</dbReference>
<evidence type="ECO:0000259" key="1">
    <source>
        <dbReference type="SMART" id="SM00470"/>
    </source>
</evidence>
<evidence type="ECO:0000313" key="2">
    <source>
        <dbReference type="EMBL" id="MBB5698518.1"/>
    </source>
</evidence>
<dbReference type="Proteomes" id="UP000557739">
    <property type="component" value="Unassembled WGS sequence"/>
</dbReference>
<dbReference type="SUPFAM" id="SSF109709">
    <property type="entry name" value="KorB DNA-binding domain-like"/>
    <property type="match status" value="1"/>
</dbReference>
<proteinExistence type="predicted"/>
<dbReference type="Pfam" id="PF07506">
    <property type="entry name" value="RepB"/>
    <property type="match status" value="1"/>
</dbReference>
<dbReference type="Gene3D" id="3.90.1530.10">
    <property type="entry name" value="Conserved hypothetical protein from pyrococcus furiosus pfu- 392566-001, ParB domain"/>
    <property type="match status" value="1"/>
</dbReference>
<keyword evidence="3" id="KW-1185">Reference proteome</keyword>
<evidence type="ECO:0000313" key="3">
    <source>
        <dbReference type="Proteomes" id="UP000557739"/>
    </source>
</evidence>
<name>A0A7W9EHV2_9SPHN</name>
<gene>
    <name evidence="2" type="ORF">FHR19_001863</name>
</gene>
<sequence>MMIIRSQSTSVKLGFEEASLRIPIDRIMPLRAVSSAVKKSVKYGQIAASIAEVGIIEPPVVARDAADPTSFHLLDGHLRVEIERERGSTEIVCLVATDDEAFTYNKRISRIATIQEHRMILNAVRKGVSEERMARALNVDIASIRKKRNLLVGICPEVVDLLKDRHVPIQVFTELRFMKPVRQVEATLAMITMNRFTVSYARSLVASTPDDQLVAGKPRRVPGLTDDQVATMQRESENVDRQLRAVEQSYSADQLDLMLAAGYVNRLLGNARVVRYLAQHHADILAEFQKLTEMQRAA</sequence>